<evidence type="ECO:0000256" key="3">
    <source>
        <dbReference type="RuleBase" id="RU361155"/>
    </source>
</evidence>
<evidence type="ECO:0000259" key="4">
    <source>
        <dbReference type="Pfam" id="PF00685"/>
    </source>
</evidence>
<comment type="caution">
    <text evidence="5">The sequence shown here is derived from an EMBL/GenBank/DDBJ whole genome shotgun (WGS) entry which is preliminary data.</text>
</comment>
<dbReference type="PANTHER" id="PTHR11783">
    <property type="entry name" value="SULFOTRANSFERASE SULT"/>
    <property type="match status" value="1"/>
</dbReference>
<dbReference type="Pfam" id="PF00685">
    <property type="entry name" value="Sulfotransfer_1"/>
    <property type="match status" value="1"/>
</dbReference>
<dbReference type="Gene3D" id="3.40.50.300">
    <property type="entry name" value="P-loop containing nucleotide triphosphate hydrolases"/>
    <property type="match status" value="1"/>
</dbReference>
<feature type="domain" description="Sulfotransferase" evidence="4">
    <location>
        <begin position="62"/>
        <end position="325"/>
    </location>
</feature>
<dbReference type="EMBL" id="JAUUTY010000004">
    <property type="protein sequence ID" value="KAK1642079.1"/>
    <property type="molecule type" value="Genomic_DNA"/>
</dbReference>
<keyword evidence="2 3" id="KW-0808">Transferase</keyword>
<dbReference type="EC" id="2.8.2.-" evidence="3"/>
<organism evidence="5 6">
    <name type="scientific">Lolium multiflorum</name>
    <name type="common">Italian ryegrass</name>
    <name type="synonym">Lolium perenne subsp. multiflorum</name>
    <dbReference type="NCBI Taxonomy" id="4521"/>
    <lineage>
        <taxon>Eukaryota</taxon>
        <taxon>Viridiplantae</taxon>
        <taxon>Streptophyta</taxon>
        <taxon>Embryophyta</taxon>
        <taxon>Tracheophyta</taxon>
        <taxon>Spermatophyta</taxon>
        <taxon>Magnoliopsida</taxon>
        <taxon>Liliopsida</taxon>
        <taxon>Poales</taxon>
        <taxon>Poaceae</taxon>
        <taxon>BOP clade</taxon>
        <taxon>Pooideae</taxon>
        <taxon>Poodae</taxon>
        <taxon>Poeae</taxon>
        <taxon>Poeae Chloroplast Group 2 (Poeae type)</taxon>
        <taxon>Loliodinae</taxon>
        <taxon>Loliinae</taxon>
        <taxon>Lolium</taxon>
    </lineage>
</organism>
<dbReference type="AlphaFoldDB" id="A0AAD8W5Q9"/>
<name>A0AAD8W5Q9_LOLMU</name>
<keyword evidence="6" id="KW-1185">Reference proteome</keyword>
<comment type="similarity">
    <text evidence="1 3">Belongs to the sulfotransferase 1 family.</text>
</comment>
<proteinExistence type="inferred from homology"/>
<reference evidence="5" key="1">
    <citation type="submission" date="2023-07" db="EMBL/GenBank/DDBJ databases">
        <title>A chromosome-level genome assembly of Lolium multiflorum.</title>
        <authorList>
            <person name="Chen Y."/>
            <person name="Copetti D."/>
            <person name="Kolliker R."/>
            <person name="Studer B."/>
        </authorList>
    </citation>
    <scope>NUCLEOTIDE SEQUENCE</scope>
    <source>
        <strain evidence="5">02402/16</strain>
        <tissue evidence="5">Leaf</tissue>
    </source>
</reference>
<gene>
    <name evidence="5" type="ORF">QYE76_059884</name>
</gene>
<sequence>MDPTQTKSSVDNAAEERERLVSTLPMREGFWKPYVLYRGFWVSPQVAKSVMLLQDEFKPRADDIILAACPKSGTTWLKALAFTLVNRSRHAVAGDADGHPLLTNSPHDLVPFIEKPDRELYPVAELEALASPRLLATHMPFTLLPASISAVGCRVVYISREPKDVLVSLWHYLNSVSKDYFIKLEKAFELFSEGGSYFGPVWDHYLGYWKQSIAEPDRVLFLKYEEMMANPVKHVKTLAEFLGVPFTVDEVDARAVEQVVDLCSFQKLKNLPVNSSGTSNLAGWMPMEKSSYFRNGTVGDWANHLTQEMAHKLDGIVQEKLKGSGLAF</sequence>
<accession>A0AAD8W5Q9</accession>
<dbReference type="InterPro" id="IPR000863">
    <property type="entry name" value="Sulfotransferase_dom"/>
</dbReference>
<evidence type="ECO:0000256" key="1">
    <source>
        <dbReference type="ARBA" id="ARBA00005771"/>
    </source>
</evidence>
<evidence type="ECO:0000313" key="6">
    <source>
        <dbReference type="Proteomes" id="UP001231189"/>
    </source>
</evidence>
<dbReference type="Proteomes" id="UP001231189">
    <property type="component" value="Unassembled WGS sequence"/>
</dbReference>
<dbReference type="SUPFAM" id="SSF52540">
    <property type="entry name" value="P-loop containing nucleoside triphosphate hydrolases"/>
    <property type="match status" value="1"/>
</dbReference>
<protein>
    <recommendedName>
        <fullName evidence="3">Sulfotransferase</fullName>
        <ecNumber evidence="3">2.8.2.-</ecNumber>
    </recommendedName>
</protein>
<evidence type="ECO:0000256" key="2">
    <source>
        <dbReference type="ARBA" id="ARBA00022679"/>
    </source>
</evidence>
<dbReference type="GO" id="GO:0008146">
    <property type="term" value="F:sulfotransferase activity"/>
    <property type="evidence" value="ECO:0007669"/>
    <property type="project" value="InterPro"/>
</dbReference>
<dbReference type="InterPro" id="IPR027417">
    <property type="entry name" value="P-loop_NTPase"/>
</dbReference>
<evidence type="ECO:0000313" key="5">
    <source>
        <dbReference type="EMBL" id="KAK1642079.1"/>
    </source>
</evidence>